<keyword evidence="4" id="KW-0472">Membrane</keyword>
<dbReference type="CDD" id="cd17535">
    <property type="entry name" value="REC_NarL-like"/>
    <property type="match status" value="1"/>
</dbReference>
<keyword evidence="3" id="KW-0175">Coiled coil</keyword>
<keyword evidence="1" id="KW-0238">DNA-binding</keyword>
<dbReference type="GO" id="GO:0000160">
    <property type="term" value="P:phosphorelay signal transduction system"/>
    <property type="evidence" value="ECO:0007669"/>
    <property type="project" value="InterPro"/>
</dbReference>
<dbReference type="InterPro" id="IPR058245">
    <property type="entry name" value="NreC/VraR/RcsB-like_REC"/>
</dbReference>
<gene>
    <name evidence="6" type="ORF">GS597_13445</name>
</gene>
<keyword evidence="7" id="KW-1185">Reference proteome</keyword>
<dbReference type="Gene3D" id="3.40.50.2300">
    <property type="match status" value="1"/>
</dbReference>
<dbReference type="Proteomes" id="UP000607397">
    <property type="component" value="Unassembled WGS sequence"/>
</dbReference>
<dbReference type="RefSeq" id="WP_161825974.1">
    <property type="nucleotide sequence ID" value="NZ_WVIC01000027.1"/>
</dbReference>
<dbReference type="SUPFAM" id="SSF52172">
    <property type="entry name" value="CheY-like"/>
    <property type="match status" value="1"/>
</dbReference>
<evidence type="ECO:0000313" key="6">
    <source>
        <dbReference type="EMBL" id="NCJ07494.1"/>
    </source>
</evidence>
<evidence type="ECO:0000256" key="1">
    <source>
        <dbReference type="ARBA" id="ARBA00023125"/>
    </source>
</evidence>
<protein>
    <submittedName>
        <fullName evidence="6">Response regulator</fullName>
    </submittedName>
</protein>
<dbReference type="GO" id="GO:0003677">
    <property type="term" value="F:DNA binding"/>
    <property type="evidence" value="ECO:0007669"/>
    <property type="project" value="UniProtKB-KW"/>
</dbReference>
<dbReference type="PANTHER" id="PTHR43214">
    <property type="entry name" value="TWO-COMPONENT RESPONSE REGULATOR"/>
    <property type="match status" value="1"/>
</dbReference>
<keyword evidence="4" id="KW-1133">Transmembrane helix</keyword>
<dbReference type="Pfam" id="PF00072">
    <property type="entry name" value="Response_reg"/>
    <property type="match status" value="1"/>
</dbReference>
<feature type="domain" description="Response regulatory" evidence="5">
    <location>
        <begin position="3"/>
        <end position="119"/>
    </location>
</feature>
<name>A0A8K2A8S3_9CYAN</name>
<reference evidence="6" key="1">
    <citation type="submission" date="2019-12" db="EMBL/GenBank/DDBJ databases">
        <title>High-Quality draft genome sequences of three cyanobacteria isolated from the limestone walls of the Old Cathedral of Coimbra.</title>
        <authorList>
            <person name="Tiago I."/>
            <person name="Soares F."/>
            <person name="Portugal A."/>
        </authorList>
    </citation>
    <scope>NUCLEOTIDE SEQUENCE [LARGE SCALE GENOMIC DNA]</scope>
    <source>
        <strain evidence="6">C</strain>
    </source>
</reference>
<evidence type="ECO:0000256" key="2">
    <source>
        <dbReference type="PROSITE-ProRule" id="PRU00169"/>
    </source>
</evidence>
<dbReference type="SMART" id="SM00448">
    <property type="entry name" value="REC"/>
    <property type="match status" value="1"/>
</dbReference>
<dbReference type="InterPro" id="IPR039420">
    <property type="entry name" value="WalR-like"/>
</dbReference>
<dbReference type="InterPro" id="IPR011006">
    <property type="entry name" value="CheY-like_superfamily"/>
</dbReference>
<dbReference type="PROSITE" id="PS50110">
    <property type="entry name" value="RESPONSE_REGULATORY"/>
    <property type="match status" value="1"/>
</dbReference>
<evidence type="ECO:0000259" key="5">
    <source>
        <dbReference type="PROSITE" id="PS50110"/>
    </source>
</evidence>
<evidence type="ECO:0000256" key="4">
    <source>
        <dbReference type="SAM" id="Phobius"/>
    </source>
</evidence>
<dbReference type="AlphaFoldDB" id="A0A8K2A8S3"/>
<dbReference type="PANTHER" id="PTHR43214:SF43">
    <property type="entry name" value="TWO-COMPONENT RESPONSE REGULATOR"/>
    <property type="match status" value="1"/>
</dbReference>
<keyword evidence="2" id="KW-0597">Phosphoprotein</keyword>
<dbReference type="EMBL" id="WVIC01000027">
    <property type="protein sequence ID" value="NCJ07494.1"/>
    <property type="molecule type" value="Genomic_DNA"/>
</dbReference>
<accession>A0A8K2A8S3</accession>
<feature type="modified residue" description="4-aspartylphosphate" evidence="2">
    <location>
        <position position="54"/>
    </location>
</feature>
<comment type="caution">
    <text evidence="6">The sequence shown here is derived from an EMBL/GenBank/DDBJ whole genome shotgun (WGS) entry which is preliminary data.</text>
</comment>
<feature type="coiled-coil region" evidence="3">
    <location>
        <begin position="326"/>
        <end position="415"/>
    </location>
</feature>
<proteinExistence type="predicted"/>
<evidence type="ECO:0000313" key="7">
    <source>
        <dbReference type="Proteomes" id="UP000607397"/>
    </source>
</evidence>
<dbReference type="InterPro" id="IPR001789">
    <property type="entry name" value="Sig_transdc_resp-reg_receiver"/>
</dbReference>
<organism evidence="6 7">
    <name type="scientific">Petrachloros mirabilis ULC683</name>
    <dbReference type="NCBI Taxonomy" id="2781853"/>
    <lineage>
        <taxon>Bacteria</taxon>
        <taxon>Bacillati</taxon>
        <taxon>Cyanobacteriota</taxon>
        <taxon>Cyanophyceae</taxon>
        <taxon>Synechococcales</taxon>
        <taxon>Petrachlorosaceae</taxon>
        <taxon>Petrachloros</taxon>
        <taxon>Petrachloros mirabilis</taxon>
    </lineage>
</organism>
<sequence length="661" mass="72019">MTRILIVDDQRTIRECLRAMLEPDPELVVVGTAGDGHTALEQVELLQPNVVLIDMEMPGLDGVQATELICQRFPEVKILVLSMHDSDEYVAKALQAGATGYLLKNTPAQDLREAIRFVERGYAQIAPQLFDKVFSIPTVSREPLPSYSPLPTAMASHPRVAPLSNGQGFVDQVPKALQPAEPPSPQPATVTPRHWKGYLGLGVGSMAAIWLLSLAYLGATAPAYRSQWTITLPVASSSARVDLPGIGQATAESSSPYGNRMSDPRENYKDLMLTEEVRSAAAARLQMPLADFGSPRVQVLDNTTLMRIEMSGETPQEAQDKAFVLHEAFENRLEQLRQEEVAQQNRALEASLAGSREKLEEARQKLTAFQAQAGLDSVEQLRDLSVNIEGLRRQRSEVEAQWQQTKAQAQQLSQELGLTAPEAADAFALQADATFQQHLANYSRASSELVRLSANYQSDFPEVVDRREEQQAAQSALLSRGQTVLGRSVSPSVLQQMNLMAGESTGGARATLFQELVSLQNRERGLGEQSQALVQQVSELEGMLKTLAPQKAELQALERDVQIAEAVFSSTLTRLDLGQVNVSASYPTVSIMTQPSMPEAPSAPKTKLVLLGATLGSLLTGLGAFSLWRRDRTFTPTVVTGVPQLPAAAPILKPNLFLDQS</sequence>
<evidence type="ECO:0000256" key="3">
    <source>
        <dbReference type="SAM" id="Coils"/>
    </source>
</evidence>
<feature type="transmembrane region" description="Helical" evidence="4">
    <location>
        <begin position="198"/>
        <end position="219"/>
    </location>
</feature>
<keyword evidence="4" id="KW-0812">Transmembrane</keyword>